<sequence>MDGAFAFDIARTAIPLHHTHSSLRSTTLTRSKKAVTLAEAEPPTLHLEVRHMGFSSSCHEPQQHQHQSASGRYCQCHSKPVEIVYPSALVIVFPKVTTIDARATSLTRKLSQQLSYDRTR</sequence>
<dbReference type="Proteomes" id="UP000218811">
    <property type="component" value="Unassembled WGS sequence"/>
</dbReference>
<proteinExistence type="predicted"/>
<gene>
    <name evidence="1" type="ORF">WOLCODRAFT_139927</name>
</gene>
<name>A0A2H3IZY2_WOLCO</name>
<reference evidence="1 2" key="1">
    <citation type="journal article" date="2012" name="Science">
        <title>The Paleozoic origin of enzymatic lignin decomposition reconstructed from 31 fungal genomes.</title>
        <authorList>
            <person name="Floudas D."/>
            <person name="Binder M."/>
            <person name="Riley R."/>
            <person name="Barry K."/>
            <person name="Blanchette R.A."/>
            <person name="Henrissat B."/>
            <person name="Martinez A.T."/>
            <person name="Otillar R."/>
            <person name="Spatafora J.W."/>
            <person name="Yadav J.S."/>
            <person name="Aerts A."/>
            <person name="Benoit I."/>
            <person name="Boyd A."/>
            <person name="Carlson A."/>
            <person name="Copeland A."/>
            <person name="Coutinho P.M."/>
            <person name="de Vries R.P."/>
            <person name="Ferreira P."/>
            <person name="Findley K."/>
            <person name="Foster B."/>
            <person name="Gaskell J."/>
            <person name="Glotzer D."/>
            <person name="Gorecki P."/>
            <person name="Heitman J."/>
            <person name="Hesse C."/>
            <person name="Hori C."/>
            <person name="Igarashi K."/>
            <person name="Jurgens J.A."/>
            <person name="Kallen N."/>
            <person name="Kersten P."/>
            <person name="Kohler A."/>
            <person name="Kuees U."/>
            <person name="Kumar T.K.A."/>
            <person name="Kuo A."/>
            <person name="LaButti K."/>
            <person name="Larrondo L.F."/>
            <person name="Lindquist E."/>
            <person name="Ling A."/>
            <person name="Lombard V."/>
            <person name="Lucas S."/>
            <person name="Lundell T."/>
            <person name="Martin R."/>
            <person name="McLaughlin D.J."/>
            <person name="Morgenstern I."/>
            <person name="Morin E."/>
            <person name="Murat C."/>
            <person name="Nagy L.G."/>
            <person name="Nolan M."/>
            <person name="Ohm R.A."/>
            <person name="Patyshakuliyeva A."/>
            <person name="Rokas A."/>
            <person name="Ruiz-Duenas F.J."/>
            <person name="Sabat G."/>
            <person name="Salamov A."/>
            <person name="Samejima M."/>
            <person name="Schmutz J."/>
            <person name="Slot J.C."/>
            <person name="St John F."/>
            <person name="Stenlid J."/>
            <person name="Sun H."/>
            <person name="Sun S."/>
            <person name="Syed K."/>
            <person name="Tsang A."/>
            <person name="Wiebenga A."/>
            <person name="Young D."/>
            <person name="Pisabarro A."/>
            <person name="Eastwood D.C."/>
            <person name="Martin F."/>
            <person name="Cullen D."/>
            <person name="Grigoriev I.V."/>
            <person name="Hibbett D.S."/>
        </authorList>
    </citation>
    <scope>NUCLEOTIDE SEQUENCE [LARGE SCALE GENOMIC DNA]</scope>
    <source>
        <strain evidence="1 2">MD-104</strain>
    </source>
</reference>
<keyword evidence="2" id="KW-1185">Reference proteome</keyword>
<evidence type="ECO:0000313" key="1">
    <source>
        <dbReference type="EMBL" id="PCH35532.1"/>
    </source>
</evidence>
<evidence type="ECO:0000313" key="2">
    <source>
        <dbReference type="Proteomes" id="UP000218811"/>
    </source>
</evidence>
<dbReference type="EMBL" id="KB467854">
    <property type="protein sequence ID" value="PCH35532.1"/>
    <property type="molecule type" value="Genomic_DNA"/>
</dbReference>
<organism evidence="1 2">
    <name type="scientific">Wolfiporia cocos (strain MD-104)</name>
    <name type="common">Brown rot fungus</name>
    <dbReference type="NCBI Taxonomy" id="742152"/>
    <lineage>
        <taxon>Eukaryota</taxon>
        <taxon>Fungi</taxon>
        <taxon>Dikarya</taxon>
        <taxon>Basidiomycota</taxon>
        <taxon>Agaricomycotina</taxon>
        <taxon>Agaricomycetes</taxon>
        <taxon>Polyporales</taxon>
        <taxon>Phaeolaceae</taxon>
        <taxon>Wolfiporia</taxon>
    </lineage>
</organism>
<protein>
    <submittedName>
        <fullName evidence="1">Uncharacterized protein</fullName>
    </submittedName>
</protein>
<accession>A0A2H3IZY2</accession>
<dbReference type="AlphaFoldDB" id="A0A2H3IZY2"/>